<name>A0ABT0XLU0_9BACI</name>
<protein>
    <submittedName>
        <fullName evidence="1">Uncharacterized protein</fullName>
    </submittedName>
</protein>
<gene>
    <name evidence="1" type="ORF">NDM98_16435</name>
</gene>
<proteinExistence type="predicted"/>
<keyword evidence="2" id="KW-1185">Reference proteome</keyword>
<dbReference type="Proteomes" id="UP001203665">
    <property type="component" value="Unassembled WGS sequence"/>
</dbReference>
<dbReference type="EMBL" id="JAMQJY010000002">
    <property type="protein sequence ID" value="MCM2676876.1"/>
    <property type="molecule type" value="Genomic_DNA"/>
</dbReference>
<organism evidence="1 2">
    <name type="scientific">Alkalicoccobacillus plakortidis</name>
    <dbReference type="NCBI Taxonomy" id="444060"/>
    <lineage>
        <taxon>Bacteria</taxon>
        <taxon>Bacillati</taxon>
        <taxon>Bacillota</taxon>
        <taxon>Bacilli</taxon>
        <taxon>Bacillales</taxon>
        <taxon>Bacillaceae</taxon>
        <taxon>Alkalicoccobacillus</taxon>
    </lineage>
</organism>
<evidence type="ECO:0000313" key="2">
    <source>
        <dbReference type="Proteomes" id="UP001203665"/>
    </source>
</evidence>
<dbReference type="RefSeq" id="WP_251610029.1">
    <property type="nucleotide sequence ID" value="NZ_JAMQJY010000002.1"/>
</dbReference>
<sequence>MDVQLLVFFHSSDNSKQELMSKTYESTIRPVAGDIIHDPGFHSKFHNGYEVAKVTIDYSEDECLVSLSPLVVERQEITFEEYKEHLRENGWSSVS</sequence>
<evidence type="ECO:0000313" key="1">
    <source>
        <dbReference type="EMBL" id="MCM2676876.1"/>
    </source>
</evidence>
<comment type="caution">
    <text evidence="1">The sequence shown here is derived from an EMBL/GenBank/DDBJ whole genome shotgun (WGS) entry which is preliminary data.</text>
</comment>
<reference evidence="1" key="1">
    <citation type="submission" date="2022-06" db="EMBL/GenBank/DDBJ databases">
        <title>Alkalicoccobacillus porphyridii sp. nov., isolated from a marine red alga, Porphyridium purpureum and reclassification of Shouchella plakortidis and Shouchella gibsonii as Alkalicoccobacillus plakortidis comb. nov. and Alkalicoccobacillus gibsonii comb. nov.</title>
        <authorList>
            <person name="Kim K.H."/>
            <person name="Lee J.K."/>
            <person name="Han D.M."/>
            <person name="Baek J.H."/>
            <person name="Jeon C.O."/>
        </authorList>
    </citation>
    <scope>NUCLEOTIDE SEQUENCE</scope>
    <source>
        <strain evidence="1">DSM 19153</strain>
    </source>
</reference>
<accession>A0ABT0XLU0</accession>